<dbReference type="PANTHER" id="PTHR24148:SF64">
    <property type="entry name" value="HETEROKARYON INCOMPATIBILITY DOMAIN-CONTAINING PROTEIN"/>
    <property type="match status" value="1"/>
</dbReference>
<dbReference type="Proteomes" id="UP000800036">
    <property type="component" value="Unassembled WGS sequence"/>
</dbReference>
<dbReference type="InterPro" id="IPR052895">
    <property type="entry name" value="HetReg/Transcr_Mod"/>
</dbReference>
<dbReference type="EMBL" id="ML976767">
    <property type="protein sequence ID" value="KAF1965202.1"/>
    <property type="molecule type" value="Genomic_DNA"/>
</dbReference>
<feature type="domain" description="Heterokaryon incompatibility" evidence="1">
    <location>
        <begin position="46"/>
        <end position="144"/>
    </location>
</feature>
<name>A0A6A5UN26_9PLEO</name>
<dbReference type="PANTHER" id="PTHR24148">
    <property type="entry name" value="ANKYRIN REPEAT DOMAIN-CONTAINING PROTEIN 39 HOMOLOG-RELATED"/>
    <property type="match status" value="1"/>
</dbReference>
<dbReference type="InterPro" id="IPR010730">
    <property type="entry name" value="HET"/>
</dbReference>
<gene>
    <name evidence="2" type="ORF">BU23DRAFT_546381</name>
</gene>
<evidence type="ECO:0000313" key="2">
    <source>
        <dbReference type="EMBL" id="KAF1965202.1"/>
    </source>
</evidence>
<evidence type="ECO:0000313" key="3">
    <source>
        <dbReference type="Proteomes" id="UP000800036"/>
    </source>
</evidence>
<accession>A0A6A5UN26</accession>
<keyword evidence="3" id="KW-1185">Reference proteome</keyword>
<dbReference type="OrthoDB" id="194358at2759"/>
<sequence length="148" mass="17311">MNHPLYGVRPFPDLKSIRLLDIDTSTDEGPIKCSLTVYHVDEMPDYTALSYTWRFPFNISFPEDKERDHLNSTTKTFCNGEELFIDNNLHSCLVQLRKEKINQHLWADAICINQEDKHEKSQHIPLMGEIYAEASRVIVWLGRPHPSW</sequence>
<evidence type="ECO:0000259" key="1">
    <source>
        <dbReference type="Pfam" id="PF06985"/>
    </source>
</evidence>
<dbReference type="AlphaFoldDB" id="A0A6A5UN26"/>
<proteinExistence type="predicted"/>
<organism evidence="2 3">
    <name type="scientific">Bimuria novae-zelandiae CBS 107.79</name>
    <dbReference type="NCBI Taxonomy" id="1447943"/>
    <lineage>
        <taxon>Eukaryota</taxon>
        <taxon>Fungi</taxon>
        <taxon>Dikarya</taxon>
        <taxon>Ascomycota</taxon>
        <taxon>Pezizomycotina</taxon>
        <taxon>Dothideomycetes</taxon>
        <taxon>Pleosporomycetidae</taxon>
        <taxon>Pleosporales</taxon>
        <taxon>Massarineae</taxon>
        <taxon>Didymosphaeriaceae</taxon>
        <taxon>Bimuria</taxon>
    </lineage>
</organism>
<protein>
    <recommendedName>
        <fullName evidence="1">Heterokaryon incompatibility domain-containing protein</fullName>
    </recommendedName>
</protein>
<dbReference type="Pfam" id="PF06985">
    <property type="entry name" value="HET"/>
    <property type="match status" value="1"/>
</dbReference>
<reference evidence="2" key="1">
    <citation type="journal article" date="2020" name="Stud. Mycol.">
        <title>101 Dothideomycetes genomes: a test case for predicting lifestyles and emergence of pathogens.</title>
        <authorList>
            <person name="Haridas S."/>
            <person name="Albert R."/>
            <person name="Binder M."/>
            <person name="Bloem J."/>
            <person name="Labutti K."/>
            <person name="Salamov A."/>
            <person name="Andreopoulos B."/>
            <person name="Baker S."/>
            <person name="Barry K."/>
            <person name="Bills G."/>
            <person name="Bluhm B."/>
            <person name="Cannon C."/>
            <person name="Castanera R."/>
            <person name="Culley D."/>
            <person name="Daum C."/>
            <person name="Ezra D."/>
            <person name="Gonzalez J."/>
            <person name="Henrissat B."/>
            <person name="Kuo A."/>
            <person name="Liang C."/>
            <person name="Lipzen A."/>
            <person name="Lutzoni F."/>
            <person name="Magnuson J."/>
            <person name="Mondo S."/>
            <person name="Nolan M."/>
            <person name="Ohm R."/>
            <person name="Pangilinan J."/>
            <person name="Park H.-J."/>
            <person name="Ramirez L."/>
            <person name="Alfaro M."/>
            <person name="Sun H."/>
            <person name="Tritt A."/>
            <person name="Yoshinaga Y."/>
            <person name="Zwiers L.-H."/>
            <person name="Turgeon B."/>
            <person name="Goodwin S."/>
            <person name="Spatafora J."/>
            <person name="Crous P."/>
            <person name="Grigoriev I."/>
        </authorList>
    </citation>
    <scope>NUCLEOTIDE SEQUENCE</scope>
    <source>
        <strain evidence="2">CBS 107.79</strain>
    </source>
</reference>